<dbReference type="EMBL" id="CP006254">
    <property type="protein sequence ID" value="AGT32815.1"/>
    <property type="molecule type" value="Genomic_DNA"/>
</dbReference>
<evidence type="ECO:0000313" key="2">
    <source>
        <dbReference type="EMBL" id="AGT32815.1"/>
    </source>
</evidence>
<proteinExistence type="predicted"/>
<reference evidence="2 3" key="1">
    <citation type="journal article" date="2014" name="Genome Announc.">
        <title>Complete Genome Sequence of the Thermophilic Polychlorinated Biphenyl Degrader Geobacillus sp. Strain JF8 (NBRC 109937).</title>
        <authorList>
            <person name="Shintani M."/>
            <person name="Ohtsubo Y."/>
            <person name="Fukuda K."/>
            <person name="Hosoyama A."/>
            <person name="Ohji S."/>
            <person name="Yamazoe A."/>
            <person name="Fujita N."/>
            <person name="Nagata Y."/>
            <person name="Tsuda M."/>
            <person name="Hatta T."/>
            <person name="Kimbara K."/>
        </authorList>
    </citation>
    <scope>NUCLEOTIDE SEQUENCE [LARGE SCALE GENOMIC DNA]</scope>
    <source>
        <strain evidence="2 3">JF8</strain>
    </source>
</reference>
<dbReference type="KEGG" id="gjf:M493_12845"/>
<dbReference type="Pfam" id="PF14181">
    <property type="entry name" value="YqfQ"/>
    <property type="match status" value="1"/>
</dbReference>
<organism evidence="2 3">
    <name type="scientific">Geobacillus genomosp. 3</name>
    <dbReference type="NCBI Taxonomy" id="1921421"/>
    <lineage>
        <taxon>Bacteria</taxon>
        <taxon>Bacillati</taxon>
        <taxon>Bacillota</taxon>
        <taxon>Bacilli</taxon>
        <taxon>Bacillales</taxon>
        <taxon>Anoxybacillaceae</taxon>
        <taxon>Geobacillus</taxon>
    </lineage>
</organism>
<name>S5ZET0_GEOG3</name>
<feature type="compositionally biased region" description="Basic and acidic residues" evidence="1">
    <location>
        <begin position="124"/>
        <end position="144"/>
    </location>
</feature>
<keyword evidence="3" id="KW-1185">Reference proteome</keyword>
<feature type="region of interest" description="Disordered" evidence="1">
    <location>
        <begin position="124"/>
        <end position="182"/>
    </location>
</feature>
<sequence>MSAMRYGRPPMMPSPFTGTPPAPFARMPAGVPRPGSGGGLLARLFSRGQAPFAAPSPWGLPLLQNTAANATTAANTSGGFIGMLNNVQKMLGIAQNVMPMVQQYGPLIRNLPAMIRIFRELKPADEEEGETKPAKSAPAKEAKQKPAAQAVKKRTVPQAKREEPREKQTPAAPRPSTPKLYI</sequence>
<feature type="compositionally biased region" description="Basic and acidic residues" evidence="1">
    <location>
        <begin position="159"/>
        <end position="168"/>
    </location>
</feature>
<dbReference type="PATRIC" id="fig|1345697.3.peg.2505"/>
<dbReference type="HOGENOM" id="CLU_111460_1_0_9"/>
<evidence type="ECO:0000313" key="3">
    <source>
        <dbReference type="Proteomes" id="UP000015500"/>
    </source>
</evidence>
<dbReference type="Proteomes" id="UP000015500">
    <property type="component" value="Chromosome"/>
</dbReference>
<protein>
    <recommendedName>
        <fullName evidence="4">YqfQ-like protein</fullName>
    </recommendedName>
</protein>
<dbReference type="AlphaFoldDB" id="S5ZET0"/>
<accession>S5ZET0</accession>
<gene>
    <name evidence="2" type="ORF">M493_12845</name>
</gene>
<evidence type="ECO:0000256" key="1">
    <source>
        <dbReference type="SAM" id="MobiDB-lite"/>
    </source>
</evidence>
<dbReference type="InterPro" id="IPR025571">
    <property type="entry name" value="YqfQ"/>
</dbReference>
<evidence type="ECO:0008006" key="4">
    <source>
        <dbReference type="Google" id="ProtNLM"/>
    </source>
</evidence>
<dbReference type="STRING" id="1921421.M493_12845"/>